<keyword evidence="1" id="KW-0804">Transcription</keyword>
<dbReference type="Pfam" id="PF05066">
    <property type="entry name" value="HARE-HTH"/>
    <property type="match status" value="1"/>
</dbReference>
<dbReference type="InterPro" id="IPR007759">
    <property type="entry name" value="Asxl_HARE-HTH"/>
</dbReference>
<proteinExistence type="predicted"/>
<dbReference type="EMBL" id="MT631615">
    <property type="protein sequence ID" value="QNO55458.1"/>
    <property type="molecule type" value="Genomic_DNA"/>
</dbReference>
<dbReference type="AlphaFoldDB" id="A0A7G9Z5C4"/>
<organism evidence="3">
    <name type="scientific">Candidatus Methanophaga sp. ANME-1 ERB7</name>
    <dbReference type="NCBI Taxonomy" id="2759913"/>
    <lineage>
        <taxon>Archaea</taxon>
        <taxon>Methanobacteriati</taxon>
        <taxon>Methanobacteriota</taxon>
        <taxon>Stenosarchaea group</taxon>
        <taxon>Methanomicrobia</taxon>
        <taxon>Candidatus Methanophagales</taxon>
        <taxon>Candidatus Methanophagaceae</taxon>
        <taxon>Candidatus Methanophaga</taxon>
    </lineage>
</organism>
<dbReference type="GO" id="GO:0006355">
    <property type="term" value="P:regulation of DNA-templated transcription"/>
    <property type="evidence" value="ECO:0007669"/>
    <property type="project" value="InterPro"/>
</dbReference>
<reference evidence="3" key="1">
    <citation type="submission" date="2020-06" db="EMBL/GenBank/DDBJ databases">
        <title>Unique genomic features of the anaerobic methanotrophic archaea.</title>
        <authorList>
            <person name="Chadwick G.L."/>
            <person name="Skennerton C.T."/>
            <person name="Laso-Perez R."/>
            <person name="Leu A.O."/>
            <person name="Speth D.R."/>
            <person name="Yu H."/>
            <person name="Morgan-Lang C."/>
            <person name="Hatzenpichler R."/>
            <person name="Goudeau D."/>
            <person name="Malmstrom R."/>
            <person name="Brazelton W.J."/>
            <person name="Woyke T."/>
            <person name="Hallam S.J."/>
            <person name="Tyson G.W."/>
            <person name="Wegener G."/>
            <person name="Boetius A."/>
            <person name="Orphan V."/>
        </authorList>
    </citation>
    <scope>NUCLEOTIDE SEQUENCE</scope>
</reference>
<evidence type="ECO:0000313" key="3">
    <source>
        <dbReference type="EMBL" id="QNO55458.1"/>
    </source>
</evidence>
<evidence type="ECO:0000259" key="2">
    <source>
        <dbReference type="PROSITE" id="PS51913"/>
    </source>
</evidence>
<feature type="domain" description="HTH HARE-type" evidence="2">
    <location>
        <begin position="4"/>
        <end position="81"/>
    </location>
</feature>
<gene>
    <name evidence="3" type="ORF">DEIOECNE_00008</name>
</gene>
<protein>
    <recommendedName>
        <fullName evidence="2">HTH HARE-type domain-containing protein</fullName>
    </recommendedName>
</protein>
<evidence type="ECO:0000256" key="1">
    <source>
        <dbReference type="ARBA" id="ARBA00023163"/>
    </source>
</evidence>
<accession>A0A7G9Z5C4</accession>
<name>A0A7G9Z5C4_9EURY</name>
<dbReference type="PROSITE" id="PS51913">
    <property type="entry name" value="HTH_HARE"/>
    <property type="match status" value="1"/>
</dbReference>
<sequence length="311" mass="36426">MSKFTLKELAKKILKEERKPLTAEKIWEIAKQKGYDKLGNFKGKTPWRTIGAQIYVDIRDNKRSPFVKIDSKPRKFFLKELASEEDLRKIEEKEKAKVEIPAETKYSEKDLHPFLTYFAYAYLGVYTKTISHEKSSKKSYAQWLHPDLVGAYFPIDEWKDEVIDFAKEIGTKLIKLYSFELKKELTFSNLRESFFQTVSNSSWANEGYLVAAKISQNDDFRSELERLSTSFGIGIIKIDIDDPDSSEILFPVRFKSELDWDTINKLSGENRDFKDFVKRIKIDISSKEVRKEKYDMVSEIEKLKESIKEKG</sequence>